<dbReference type="PANTHER" id="PTHR30572">
    <property type="entry name" value="MEMBRANE COMPONENT OF TRANSPORTER-RELATED"/>
    <property type="match status" value="1"/>
</dbReference>
<organism evidence="9 10">
    <name type="scientific">Fibrella aestuarina BUZ 2</name>
    <dbReference type="NCBI Taxonomy" id="1166018"/>
    <lineage>
        <taxon>Bacteria</taxon>
        <taxon>Pseudomonadati</taxon>
        <taxon>Bacteroidota</taxon>
        <taxon>Cytophagia</taxon>
        <taxon>Cytophagales</taxon>
        <taxon>Spirosomataceae</taxon>
        <taxon>Fibrella</taxon>
    </lineage>
</organism>
<keyword evidence="2" id="KW-1003">Cell membrane</keyword>
<keyword evidence="9" id="KW-0547">Nucleotide-binding</keyword>
<sequence length="786" mass="87775">MLRSYLTIALRTLWRNRTQSFINVLGLSLGMACALLMALMIVDELSYEQFHTKGDRIYKAYNRNTFEGSVHCWYTTPAPLGPTLKAEYPEIAATTRVSWADTYLTAHGDKKVSLKTPFVDPDFLTIFSFPLLRGDAKKALSTPKSAVLTQSSAQKLFGNADPMGKLIRINNQFDFIVGGIIQDPPTNTELAFEMLLPWTFIKTAYGYDDIYWGNNSYRTYVELAPSASLEAVNKKIRDVTIRHSKGDEDNEVFLYPSARWRLYGNFTNGVEAGGAIVYVRLAGYIALFILLLACINFMNLSTARSEKRGREVGIRKVVGANRSALVGQFLGESLLLTLGAFVLAIVLAQLALPGLNLLIDKQLSIPYGSVSFWLGCLTLVLLTGTLAGSYPAFFLSAMQPIRVLKGRINLGRGNLTPRQMLVVFQFVITVTLLICTVVVKRQLRYTQERDMGYNRNQLVYTPIVGDIGKNYDVIRAELLQQNVATAVCKASGHIAQNSSNTWGLSWRGKPEGSKITFDQIGSPADYVKTMGLTLTAGRDLDSRTYPADSNACLINETAAKIMGFKDPLGEEIRNGDRSYRIVGVFKDFIWGSPFYEIPPMFVKGNYGSDYLHYRLNPNLPTQVAIQKSRAIFQRHNPAFPFELTFVDQEFERKFDRVKSIGRMADVFAVLAIVIACLGLFGLATFMAERRTKEIGVRKAMGASIPSLVSLLNRDFLKLVVIAILIAMPLAWWMMDRWLQDYHYRTALDWWLFAVAGGLAVLVALLTVSYQSIKAALTNPVEALRAE</sequence>
<dbReference type="AlphaFoldDB" id="I0K1T2"/>
<dbReference type="PROSITE" id="PS51257">
    <property type="entry name" value="PROKAR_LIPOPROTEIN"/>
    <property type="match status" value="1"/>
</dbReference>
<dbReference type="GO" id="GO:0022857">
    <property type="term" value="F:transmembrane transporter activity"/>
    <property type="evidence" value="ECO:0007669"/>
    <property type="project" value="TreeGrafter"/>
</dbReference>
<evidence type="ECO:0000256" key="5">
    <source>
        <dbReference type="ARBA" id="ARBA00023136"/>
    </source>
</evidence>
<evidence type="ECO:0000313" key="10">
    <source>
        <dbReference type="Proteomes" id="UP000011058"/>
    </source>
</evidence>
<evidence type="ECO:0000259" key="8">
    <source>
        <dbReference type="Pfam" id="PF12704"/>
    </source>
</evidence>
<dbReference type="InterPro" id="IPR050250">
    <property type="entry name" value="Macrolide_Exporter_MacB"/>
</dbReference>
<keyword evidence="3 6" id="KW-0812">Transmembrane</keyword>
<feature type="transmembrane region" description="Helical" evidence="6">
    <location>
        <begin position="419"/>
        <end position="439"/>
    </location>
</feature>
<evidence type="ECO:0000256" key="2">
    <source>
        <dbReference type="ARBA" id="ARBA00022475"/>
    </source>
</evidence>
<dbReference type="GO" id="GO:0005886">
    <property type="term" value="C:plasma membrane"/>
    <property type="evidence" value="ECO:0007669"/>
    <property type="project" value="UniProtKB-SubCell"/>
</dbReference>
<evidence type="ECO:0000256" key="1">
    <source>
        <dbReference type="ARBA" id="ARBA00004651"/>
    </source>
</evidence>
<dbReference type="Pfam" id="PF12704">
    <property type="entry name" value="MacB_PCD"/>
    <property type="match status" value="2"/>
</dbReference>
<dbReference type="eggNOG" id="COG0577">
    <property type="taxonomic scope" value="Bacteria"/>
</dbReference>
<feature type="transmembrane region" description="Helical" evidence="6">
    <location>
        <begin position="749"/>
        <end position="769"/>
    </location>
</feature>
<feature type="transmembrane region" description="Helical" evidence="6">
    <location>
        <begin position="715"/>
        <end position="734"/>
    </location>
</feature>
<dbReference type="Proteomes" id="UP000011058">
    <property type="component" value="Chromosome"/>
</dbReference>
<dbReference type="KEGG" id="fae:FAES_0071"/>
<gene>
    <name evidence="9" type="ORF">FAES_0071</name>
</gene>
<dbReference type="GO" id="GO:0005524">
    <property type="term" value="F:ATP binding"/>
    <property type="evidence" value="ECO:0007669"/>
    <property type="project" value="UniProtKB-KW"/>
</dbReference>
<name>I0K1T2_9BACT</name>
<feature type="transmembrane region" description="Helical" evidence="6">
    <location>
        <begin position="372"/>
        <end position="398"/>
    </location>
</feature>
<protein>
    <submittedName>
        <fullName evidence="9">Macrolide export ATP-binding/permease protein macB</fullName>
    </submittedName>
</protein>
<accession>I0K1T2</accession>
<evidence type="ECO:0000313" key="9">
    <source>
        <dbReference type="EMBL" id="CCG98085.1"/>
    </source>
</evidence>
<comment type="subcellular location">
    <subcellularLocation>
        <location evidence="1">Cell membrane</location>
        <topology evidence="1">Multi-pass membrane protein</topology>
    </subcellularLocation>
</comment>
<evidence type="ECO:0000256" key="3">
    <source>
        <dbReference type="ARBA" id="ARBA00022692"/>
    </source>
</evidence>
<dbReference type="PANTHER" id="PTHR30572:SF18">
    <property type="entry name" value="ABC-TYPE MACROLIDE FAMILY EXPORT SYSTEM PERMEASE COMPONENT 2"/>
    <property type="match status" value="1"/>
</dbReference>
<dbReference type="RefSeq" id="WP_015329185.1">
    <property type="nucleotide sequence ID" value="NC_020054.1"/>
</dbReference>
<feature type="transmembrane region" description="Helical" evidence="6">
    <location>
        <begin position="329"/>
        <end position="352"/>
    </location>
</feature>
<proteinExistence type="predicted"/>
<dbReference type="STRING" id="1166018.FAES_0071"/>
<keyword evidence="5 6" id="KW-0472">Membrane</keyword>
<keyword evidence="10" id="KW-1185">Reference proteome</keyword>
<feature type="transmembrane region" description="Helical" evidence="6">
    <location>
        <begin position="281"/>
        <end position="300"/>
    </location>
</feature>
<dbReference type="EMBL" id="HE796683">
    <property type="protein sequence ID" value="CCG98085.1"/>
    <property type="molecule type" value="Genomic_DNA"/>
</dbReference>
<dbReference type="PATRIC" id="fig|1166018.3.peg.72"/>
<feature type="domain" description="MacB-like periplasmic core" evidence="8">
    <location>
        <begin position="476"/>
        <end position="589"/>
    </location>
</feature>
<dbReference type="InterPro" id="IPR003838">
    <property type="entry name" value="ABC3_permease_C"/>
</dbReference>
<evidence type="ECO:0000256" key="6">
    <source>
        <dbReference type="SAM" id="Phobius"/>
    </source>
</evidence>
<feature type="domain" description="ABC3 transporter permease C-terminal" evidence="7">
    <location>
        <begin position="666"/>
        <end position="778"/>
    </location>
</feature>
<feature type="transmembrane region" description="Helical" evidence="6">
    <location>
        <begin position="666"/>
        <end position="687"/>
    </location>
</feature>
<feature type="domain" description="MacB-like periplasmic core" evidence="8">
    <location>
        <begin position="20"/>
        <end position="238"/>
    </location>
</feature>
<keyword evidence="4 6" id="KW-1133">Transmembrane helix</keyword>
<evidence type="ECO:0000256" key="4">
    <source>
        <dbReference type="ARBA" id="ARBA00022989"/>
    </source>
</evidence>
<dbReference type="OrthoDB" id="5933722at2"/>
<feature type="transmembrane region" description="Helical" evidence="6">
    <location>
        <begin position="21"/>
        <end position="42"/>
    </location>
</feature>
<dbReference type="InterPro" id="IPR025857">
    <property type="entry name" value="MacB_PCD"/>
</dbReference>
<feature type="domain" description="ABC3 transporter permease C-terminal" evidence="7">
    <location>
        <begin position="285"/>
        <end position="400"/>
    </location>
</feature>
<reference evidence="9 10" key="1">
    <citation type="journal article" date="2012" name="J. Bacteriol.">
        <title>Genome Sequence of Fibrella aestuarina BUZ 2T, a Filamentous Marine Bacterium.</title>
        <authorList>
            <person name="Filippini M."/>
            <person name="Qi W."/>
            <person name="Blom J."/>
            <person name="Goesmann A."/>
            <person name="Smits T.H."/>
            <person name="Bagheri H.C."/>
        </authorList>
    </citation>
    <scope>NUCLEOTIDE SEQUENCE [LARGE SCALE GENOMIC DNA]</scope>
    <source>
        <strain evidence="10">BUZ 2T</strain>
    </source>
</reference>
<dbReference type="Pfam" id="PF02687">
    <property type="entry name" value="FtsX"/>
    <property type="match status" value="2"/>
</dbReference>
<dbReference type="HOGENOM" id="CLU_008713_1_0_10"/>
<evidence type="ECO:0000259" key="7">
    <source>
        <dbReference type="Pfam" id="PF02687"/>
    </source>
</evidence>
<keyword evidence="9" id="KW-0067">ATP-binding</keyword>